<evidence type="ECO:0000313" key="2">
    <source>
        <dbReference type="EMBL" id="KAG1271977.1"/>
    </source>
</evidence>
<accession>A0A9P7BII0</accession>
<dbReference type="AlphaFoldDB" id="A0A9P7BII0"/>
<organism evidence="2 3">
    <name type="scientific">Rhizopus oryzae</name>
    <name type="common">Mucormycosis agent</name>
    <name type="synonym">Rhizopus arrhizus var. delemar</name>
    <dbReference type="NCBI Taxonomy" id="64495"/>
    <lineage>
        <taxon>Eukaryota</taxon>
        <taxon>Fungi</taxon>
        <taxon>Fungi incertae sedis</taxon>
        <taxon>Mucoromycota</taxon>
        <taxon>Mucoromycotina</taxon>
        <taxon>Mucoromycetes</taxon>
        <taxon>Mucorales</taxon>
        <taxon>Mucorineae</taxon>
        <taxon>Rhizopodaceae</taxon>
        <taxon>Rhizopus</taxon>
    </lineage>
</organism>
<evidence type="ECO:0000313" key="3">
    <source>
        <dbReference type="Proteomes" id="UP000716291"/>
    </source>
</evidence>
<name>A0A9P7BII0_RHIOR</name>
<comment type="caution">
    <text evidence="2">The sequence shown here is derived from an EMBL/GenBank/DDBJ whole genome shotgun (WGS) entry which is preliminary data.</text>
</comment>
<dbReference type="Proteomes" id="UP000716291">
    <property type="component" value="Unassembled WGS sequence"/>
</dbReference>
<feature type="compositionally biased region" description="Basic and acidic residues" evidence="1">
    <location>
        <begin position="67"/>
        <end position="79"/>
    </location>
</feature>
<feature type="compositionally biased region" description="Basic and acidic residues" evidence="1">
    <location>
        <begin position="42"/>
        <end position="60"/>
    </location>
</feature>
<gene>
    <name evidence="2" type="ORF">G6F64_015557</name>
</gene>
<evidence type="ECO:0000256" key="1">
    <source>
        <dbReference type="SAM" id="MobiDB-lite"/>
    </source>
</evidence>
<sequence length="79" mass="8533">MPTKPPGQHGRQERQADELARRVEADGGGAFLFREPGGDDAAGDRVGGRFQRADRQAQHEQDDEAAGEPHEEGGGRPQD</sequence>
<reference evidence="2" key="1">
    <citation type="journal article" date="2020" name="Microb. Genom.">
        <title>Genetic diversity of clinical and environmental Mucorales isolates obtained from an investigation of mucormycosis cases among solid organ transplant recipients.</title>
        <authorList>
            <person name="Nguyen M.H."/>
            <person name="Kaul D."/>
            <person name="Muto C."/>
            <person name="Cheng S.J."/>
            <person name="Richter R.A."/>
            <person name="Bruno V.M."/>
            <person name="Liu G."/>
            <person name="Beyhan S."/>
            <person name="Sundermann A.J."/>
            <person name="Mounaud S."/>
            <person name="Pasculle A.W."/>
            <person name="Nierman W.C."/>
            <person name="Driscoll E."/>
            <person name="Cumbie R."/>
            <person name="Clancy C.J."/>
            <person name="Dupont C.L."/>
        </authorList>
    </citation>
    <scope>NUCLEOTIDE SEQUENCE</scope>
    <source>
        <strain evidence="2">GL11</strain>
    </source>
</reference>
<keyword evidence="3" id="KW-1185">Reference proteome</keyword>
<feature type="region of interest" description="Disordered" evidence="1">
    <location>
        <begin position="25"/>
        <end position="79"/>
    </location>
</feature>
<protein>
    <submittedName>
        <fullName evidence="2">Uncharacterized protein</fullName>
    </submittedName>
</protein>
<proteinExistence type="predicted"/>
<dbReference type="EMBL" id="JAANQT010016398">
    <property type="protein sequence ID" value="KAG1271977.1"/>
    <property type="molecule type" value="Genomic_DNA"/>
</dbReference>